<feature type="domain" description="HTH hxlR-type" evidence="4">
    <location>
        <begin position="26"/>
        <end position="133"/>
    </location>
</feature>
<dbReference type="InterPro" id="IPR036388">
    <property type="entry name" value="WH-like_DNA-bd_sf"/>
</dbReference>
<dbReference type="SUPFAM" id="SSF46785">
    <property type="entry name" value="Winged helix' DNA-binding domain"/>
    <property type="match status" value="1"/>
</dbReference>
<dbReference type="Pfam" id="PF01638">
    <property type="entry name" value="HxlR"/>
    <property type="match status" value="1"/>
</dbReference>
<reference evidence="6" key="1">
    <citation type="journal article" date="2019" name="Int. J. Syst. Evol. Microbiol.">
        <title>The Global Catalogue of Microorganisms (GCM) 10K type strain sequencing project: providing services to taxonomists for standard genome sequencing and annotation.</title>
        <authorList>
            <consortium name="The Broad Institute Genomics Platform"/>
            <consortium name="The Broad Institute Genome Sequencing Center for Infectious Disease"/>
            <person name="Wu L."/>
            <person name="Ma J."/>
        </authorList>
    </citation>
    <scope>NUCLEOTIDE SEQUENCE [LARGE SCALE GENOMIC DNA]</scope>
    <source>
        <strain evidence="6">KCTC 42182</strain>
    </source>
</reference>
<keyword evidence="3" id="KW-0804">Transcription</keyword>
<dbReference type="PROSITE" id="PS51118">
    <property type="entry name" value="HTH_HXLR"/>
    <property type="match status" value="1"/>
</dbReference>
<keyword evidence="2" id="KW-0238">DNA-binding</keyword>
<organism evidence="5 6">
    <name type="scientific">Ferrovibrio xuzhouensis</name>
    <dbReference type="NCBI Taxonomy" id="1576914"/>
    <lineage>
        <taxon>Bacteria</taxon>
        <taxon>Pseudomonadati</taxon>
        <taxon>Pseudomonadota</taxon>
        <taxon>Alphaproteobacteria</taxon>
        <taxon>Rhodospirillales</taxon>
        <taxon>Rhodospirillaceae</taxon>
        <taxon>Ferrovibrio</taxon>
    </lineage>
</organism>
<gene>
    <name evidence="5" type="ORF">ACFOOQ_05885</name>
</gene>
<sequence length="147" mass="16124">MDTNAAGMAEPIDFRHHLTADGGRICARMICRTLDLIANKWAVPIILTLAAARQQRPDRPMRFSELSRALPLITQKELTKQLRSLEAAGLVGRHVHAAVPPRVEYWLTDLGVSLRPVLDALGRWSAENGPAMAANLQQKQDAVAAAE</sequence>
<evidence type="ECO:0000256" key="1">
    <source>
        <dbReference type="ARBA" id="ARBA00023015"/>
    </source>
</evidence>
<protein>
    <submittedName>
        <fullName evidence="5">Winged helix-turn-helix transcriptional regulator</fullName>
    </submittedName>
</protein>
<proteinExistence type="predicted"/>
<accession>A0ABV7VEM8</accession>
<dbReference type="InterPro" id="IPR036390">
    <property type="entry name" value="WH_DNA-bd_sf"/>
</dbReference>
<evidence type="ECO:0000256" key="3">
    <source>
        <dbReference type="ARBA" id="ARBA00023163"/>
    </source>
</evidence>
<keyword evidence="6" id="KW-1185">Reference proteome</keyword>
<dbReference type="PANTHER" id="PTHR33204">
    <property type="entry name" value="TRANSCRIPTIONAL REGULATOR, MARR FAMILY"/>
    <property type="match status" value="1"/>
</dbReference>
<dbReference type="InterPro" id="IPR002577">
    <property type="entry name" value="HTH_HxlR"/>
</dbReference>
<dbReference type="Gene3D" id="1.10.10.10">
    <property type="entry name" value="Winged helix-like DNA-binding domain superfamily/Winged helix DNA-binding domain"/>
    <property type="match status" value="1"/>
</dbReference>
<name>A0ABV7VEM8_9PROT</name>
<dbReference type="RefSeq" id="WP_379722910.1">
    <property type="nucleotide sequence ID" value="NZ_JBHRYJ010000001.1"/>
</dbReference>
<evidence type="ECO:0000313" key="6">
    <source>
        <dbReference type="Proteomes" id="UP001595711"/>
    </source>
</evidence>
<dbReference type="PANTHER" id="PTHR33204:SF29">
    <property type="entry name" value="TRANSCRIPTIONAL REGULATOR"/>
    <property type="match status" value="1"/>
</dbReference>
<keyword evidence="1" id="KW-0805">Transcription regulation</keyword>
<evidence type="ECO:0000259" key="4">
    <source>
        <dbReference type="PROSITE" id="PS51118"/>
    </source>
</evidence>
<dbReference type="Proteomes" id="UP001595711">
    <property type="component" value="Unassembled WGS sequence"/>
</dbReference>
<comment type="caution">
    <text evidence="5">The sequence shown here is derived from an EMBL/GenBank/DDBJ whole genome shotgun (WGS) entry which is preliminary data.</text>
</comment>
<evidence type="ECO:0000313" key="5">
    <source>
        <dbReference type="EMBL" id="MFC3675061.1"/>
    </source>
</evidence>
<evidence type="ECO:0000256" key="2">
    <source>
        <dbReference type="ARBA" id="ARBA00023125"/>
    </source>
</evidence>
<dbReference type="EMBL" id="JBHRYJ010000001">
    <property type="protein sequence ID" value="MFC3675061.1"/>
    <property type="molecule type" value="Genomic_DNA"/>
</dbReference>